<name>A0A6C0AWN4_9ZZZZ</name>
<protein>
    <submittedName>
        <fullName evidence="1">Uncharacterized protein</fullName>
    </submittedName>
</protein>
<accession>A0A6C0AWN4</accession>
<reference evidence="1" key="1">
    <citation type="journal article" date="2020" name="Nature">
        <title>Giant virus diversity and host interactions through global metagenomics.</title>
        <authorList>
            <person name="Schulz F."/>
            <person name="Roux S."/>
            <person name="Paez-Espino D."/>
            <person name="Jungbluth S."/>
            <person name="Walsh D.A."/>
            <person name="Denef V.J."/>
            <person name="McMahon K.D."/>
            <person name="Konstantinidis K.T."/>
            <person name="Eloe-Fadrosh E.A."/>
            <person name="Kyrpides N.C."/>
            <person name="Woyke T."/>
        </authorList>
    </citation>
    <scope>NUCLEOTIDE SEQUENCE</scope>
    <source>
        <strain evidence="1">GVMAG-S-ERX555965-48</strain>
    </source>
</reference>
<sequence length="212" mass="25396">MNNKKYWKDLKPKTMKNYKSSCYLLPKYKKYPVCDKYTKKINCKGLLAAHNRAALSIRRKLKPKLYSYKKIVNKSRKLAKKHKCSWTQKGGKAKRQFLYNPNDPKKSFDVYIDKDPSDTIHMKYTTIDDVKNTIKKLERLYKTKKYPHKRIWQVGMILKVRLEAMKKHKNSLYPGAKNVHQRFTLANKYFKFLGKRSKKKTFEERKAMVFTI</sequence>
<organism evidence="1">
    <name type="scientific">viral metagenome</name>
    <dbReference type="NCBI Taxonomy" id="1070528"/>
    <lineage>
        <taxon>unclassified sequences</taxon>
        <taxon>metagenomes</taxon>
        <taxon>organismal metagenomes</taxon>
    </lineage>
</organism>
<dbReference type="AlphaFoldDB" id="A0A6C0AWN4"/>
<evidence type="ECO:0000313" key="1">
    <source>
        <dbReference type="EMBL" id="QHS84182.1"/>
    </source>
</evidence>
<proteinExistence type="predicted"/>
<dbReference type="EMBL" id="MN738773">
    <property type="protein sequence ID" value="QHS84182.1"/>
    <property type="molecule type" value="Genomic_DNA"/>
</dbReference>